<dbReference type="Gene3D" id="2.40.160.110">
    <property type="match status" value="1"/>
</dbReference>
<comment type="caution">
    <text evidence="10">The sequence shown here is derived from an EMBL/GenBank/DDBJ whole genome shotgun (WGS) entry which is preliminary data.</text>
</comment>
<dbReference type="PANTHER" id="PTHR11506:SF35">
    <property type="entry name" value="LYSOSOME-ASSOCIATED MEMBRANE GLYCOPROTEIN 5"/>
    <property type="match status" value="1"/>
</dbReference>
<feature type="compositionally biased region" description="Basic and acidic residues" evidence="7">
    <location>
        <begin position="246"/>
        <end position="264"/>
    </location>
</feature>
<evidence type="ECO:0000256" key="7">
    <source>
        <dbReference type="SAM" id="MobiDB-lite"/>
    </source>
</evidence>
<feature type="chain" id="PRO_5042171373" evidence="9">
    <location>
        <begin position="20"/>
        <end position="275"/>
    </location>
</feature>
<evidence type="ECO:0000256" key="6">
    <source>
        <dbReference type="ARBA" id="ARBA00023180"/>
    </source>
</evidence>
<evidence type="ECO:0000313" key="11">
    <source>
        <dbReference type="Proteomes" id="UP001283361"/>
    </source>
</evidence>
<evidence type="ECO:0000256" key="1">
    <source>
        <dbReference type="ARBA" id="ARBA00004251"/>
    </source>
</evidence>
<evidence type="ECO:0000256" key="9">
    <source>
        <dbReference type="SAM" id="SignalP"/>
    </source>
</evidence>
<reference evidence="10" key="1">
    <citation type="journal article" date="2023" name="G3 (Bethesda)">
        <title>A reference genome for the long-term kleptoplast-retaining sea slug Elysia crispata morphotype clarki.</title>
        <authorList>
            <person name="Eastman K.E."/>
            <person name="Pendleton A.L."/>
            <person name="Shaikh M.A."/>
            <person name="Suttiyut T."/>
            <person name="Ogas R."/>
            <person name="Tomko P."/>
            <person name="Gavelis G."/>
            <person name="Widhalm J.R."/>
            <person name="Wisecaver J.H."/>
        </authorList>
    </citation>
    <scope>NUCLEOTIDE SEQUENCE</scope>
    <source>
        <strain evidence="10">ECLA1</strain>
    </source>
</reference>
<keyword evidence="2 8" id="KW-0812">Transmembrane</keyword>
<evidence type="ECO:0000256" key="8">
    <source>
        <dbReference type="SAM" id="Phobius"/>
    </source>
</evidence>
<feature type="region of interest" description="Disordered" evidence="7">
    <location>
        <begin position="237"/>
        <end position="275"/>
    </location>
</feature>
<keyword evidence="3 9" id="KW-0732">Signal</keyword>
<sequence>MRTCIVTTLVIFFLRAVSSRFFKVPANGQPCILLDVNFTVQITAKYRGNKVAERILTADEVEDTSYSCDRGQHYIQLNFLSSSVQFKFSFTSGYDADRNPVKLAREFTLNPSAIFPHLESSVGTVCFKRSSQNTGTDRSSYLCSRKTRTNYDLTRCIGGFEPSFRYTYAVAVDMKTIQTQAYDIQGNVFSPPEICGDNHDNTGVIVGSVLGAIGLVAVVVVVVVAFVLLKRKRASSHQNDLNNHVQKPDERFSNLESPSQDHPKTHPPHNRVNRE</sequence>
<dbReference type="GO" id="GO:0005886">
    <property type="term" value="C:plasma membrane"/>
    <property type="evidence" value="ECO:0007669"/>
    <property type="project" value="TreeGrafter"/>
</dbReference>
<proteinExistence type="predicted"/>
<dbReference type="AlphaFoldDB" id="A0AAE1CL18"/>
<feature type="transmembrane region" description="Helical" evidence="8">
    <location>
        <begin position="204"/>
        <end position="229"/>
    </location>
</feature>
<dbReference type="EMBL" id="JAWDGP010007770">
    <property type="protein sequence ID" value="KAK3705521.1"/>
    <property type="molecule type" value="Genomic_DNA"/>
</dbReference>
<evidence type="ECO:0000256" key="5">
    <source>
        <dbReference type="ARBA" id="ARBA00023136"/>
    </source>
</evidence>
<accession>A0AAE1CL18</accession>
<evidence type="ECO:0000256" key="4">
    <source>
        <dbReference type="ARBA" id="ARBA00022989"/>
    </source>
</evidence>
<keyword evidence="5 8" id="KW-0472">Membrane</keyword>
<name>A0AAE1CL18_9GAST</name>
<feature type="signal peptide" evidence="9">
    <location>
        <begin position="1"/>
        <end position="19"/>
    </location>
</feature>
<dbReference type="GO" id="GO:0005765">
    <property type="term" value="C:lysosomal membrane"/>
    <property type="evidence" value="ECO:0007669"/>
    <property type="project" value="TreeGrafter"/>
</dbReference>
<evidence type="ECO:0000313" key="10">
    <source>
        <dbReference type="EMBL" id="KAK3705521.1"/>
    </source>
</evidence>
<dbReference type="Proteomes" id="UP001283361">
    <property type="component" value="Unassembled WGS sequence"/>
</dbReference>
<dbReference type="GO" id="GO:0031902">
    <property type="term" value="C:late endosome membrane"/>
    <property type="evidence" value="ECO:0007669"/>
    <property type="project" value="TreeGrafter"/>
</dbReference>
<comment type="subcellular location">
    <subcellularLocation>
        <location evidence="1">Cell membrane</location>
        <topology evidence="1">Single-pass type I membrane protein</topology>
    </subcellularLocation>
</comment>
<keyword evidence="4 8" id="KW-1133">Transmembrane helix</keyword>
<feature type="compositionally biased region" description="Basic residues" evidence="7">
    <location>
        <begin position="265"/>
        <end position="275"/>
    </location>
</feature>
<gene>
    <name evidence="10" type="ORF">RRG08_041395</name>
</gene>
<keyword evidence="6" id="KW-0325">Glycoprotein</keyword>
<evidence type="ECO:0000256" key="2">
    <source>
        <dbReference type="ARBA" id="ARBA00022692"/>
    </source>
</evidence>
<dbReference type="GO" id="GO:0072594">
    <property type="term" value="P:establishment of protein localization to organelle"/>
    <property type="evidence" value="ECO:0007669"/>
    <property type="project" value="TreeGrafter"/>
</dbReference>
<keyword evidence="11" id="KW-1185">Reference proteome</keyword>
<organism evidence="10 11">
    <name type="scientific">Elysia crispata</name>
    <name type="common">lettuce slug</name>
    <dbReference type="NCBI Taxonomy" id="231223"/>
    <lineage>
        <taxon>Eukaryota</taxon>
        <taxon>Metazoa</taxon>
        <taxon>Spiralia</taxon>
        <taxon>Lophotrochozoa</taxon>
        <taxon>Mollusca</taxon>
        <taxon>Gastropoda</taxon>
        <taxon>Heterobranchia</taxon>
        <taxon>Euthyneura</taxon>
        <taxon>Panpulmonata</taxon>
        <taxon>Sacoglossa</taxon>
        <taxon>Placobranchoidea</taxon>
        <taxon>Plakobranchidae</taxon>
        <taxon>Elysia</taxon>
    </lineage>
</organism>
<evidence type="ECO:0000256" key="3">
    <source>
        <dbReference type="ARBA" id="ARBA00022729"/>
    </source>
</evidence>
<protein>
    <submittedName>
        <fullName evidence="10">Uncharacterized protein</fullName>
    </submittedName>
</protein>
<dbReference type="PANTHER" id="PTHR11506">
    <property type="entry name" value="LYSOSOME-ASSOCIATED MEMBRANE GLYCOPROTEIN"/>
    <property type="match status" value="1"/>
</dbReference>
<dbReference type="InterPro" id="IPR002000">
    <property type="entry name" value="Lysosome-assoc_membr_glycop"/>
</dbReference>